<dbReference type="Gene3D" id="3.30.40.10">
    <property type="entry name" value="Zinc/RING finger domain, C3HC4 (zinc finger)"/>
    <property type="match status" value="1"/>
</dbReference>
<keyword evidence="2" id="KW-0436">Ligase</keyword>
<organism evidence="2 3">
    <name type="scientific">Paramuricea clavata</name>
    <name type="common">Red gorgonian</name>
    <name type="synonym">Violescent sea-whip</name>
    <dbReference type="NCBI Taxonomy" id="317549"/>
    <lineage>
        <taxon>Eukaryota</taxon>
        <taxon>Metazoa</taxon>
        <taxon>Cnidaria</taxon>
        <taxon>Anthozoa</taxon>
        <taxon>Octocorallia</taxon>
        <taxon>Malacalcyonacea</taxon>
        <taxon>Plexauridae</taxon>
        <taxon>Paramuricea</taxon>
    </lineage>
</organism>
<dbReference type="PANTHER" id="PTHR10131">
    <property type="entry name" value="TNF RECEPTOR ASSOCIATED FACTOR"/>
    <property type="match status" value="1"/>
</dbReference>
<name>A0A6S7JAJ4_PARCT</name>
<dbReference type="PANTHER" id="PTHR10131:SF157">
    <property type="entry name" value="RECEPTOR-ASSOCIATED FACTOR, PUTATIVE-RELATED"/>
    <property type="match status" value="1"/>
</dbReference>
<accession>A0A6S7JAJ4</accession>
<dbReference type="SUPFAM" id="SSF49599">
    <property type="entry name" value="TRAF domain-like"/>
    <property type="match status" value="1"/>
</dbReference>
<sequence length="164" mass="19305">MREHLTPETLKDPPRFLKNTLTELKIKCDYNDRGCPGYVQLGNLQNHVERCGFAPVICGNEGCGMVVNKSDKEIHERELRQCHDCKDIKESQAEMKVKIDEMEIKQDDIKKSQSEMKVQNEEIERKQDEMKKNNDEIKHSQAQMKVELDEMKIKSLEWKENKKK</sequence>
<dbReference type="Proteomes" id="UP001152795">
    <property type="component" value="Unassembled WGS sequence"/>
</dbReference>
<dbReference type="OrthoDB" id="4788989at2759"/>
<comment type="caution">
    <text evidence="2">The sequence shown here is derived from an EMBL/GenBank/DDBJ whole genome shotgun (WGS) entry which is preliminary data.</text>
</comment>
<dbReference type="GO" id="GO:0043122">
    <property type="term" value="P:regulation of canonical NF-kappaB signal transduction"/>
    <property type="evidence" value="ECO:0007669"/>
    <property type="project" value="TreeGrafter"/>
</dbReference>
<evidence type="ECO:0000256" key="1">
    <source>
        <dbReference type="SAM" id="MobiDB-lite"/>
    </source>
</evidence>
<dbReference type="InterPro" id="IPR013083">
    <property type="entry name" value="Znf_RING/FYVE/PHD"/>
</dbReference>
<reference evidence="2" key="1">
    <citation type="submission" date="2020-04" db="EMBL/GenBank/DDBJ databases">
        <authorList>
            <person name="Alioto T."/>
            <person name="Alioto T."/>
            <person name="Gomez Garrido J."/>
        </authorList>
    </citation>
    <scope>NUCLEOTIDE SEQUENCE</scope>
    <source>
        <strain evidence="2">A484AB</strain>
    </source>
</reference>
<dbReference type="EMBL" id="CACRXK020016030">
    <property type="protein sequence ID" value="CAB4029235.1"/>
    <property type="molecule type" value="Genomic_DNA"/>
</dbReference>
<dbReference type="GO" id="GO:0016874">
    <property type="term" value="F:ligase activity"/>
    <property type="evidence" value="ECO:0007669"/>
    <property type="project" value="UniProtKB-KW"/>
</dbReference>
<gene>
    <name evidence="2" type="ORF">PACLA_8A017363</name>
</gene>
<keyword evidence="3" id="KW-1185">Reference proteome</keyword>
<dbReference type="AlphaFoldDB" id="A0A6S7JAJ4"/>
<protein>
    <submittedName>
        <fullName evidence="2">E3 ubiquitin- ligase NRDP1-like</fullName>
    </submittedName>
</protein>
<evidence type="ECO:0000313" key="2">
    <source>
        <dbReference type="EMBL" id="CAB4029235.1"/>
    </source>
</evidence>
<feature type="compositionally biased region" description="Basic and acidic residues" evidence="1">
    <location>
        <begin position="106"/>
        <end position="139"/>
    </location>
</feature>
<feature type="region of interest" description="Disordered" evidence="1">
    <location>
        <begin position="106"/>
        <end position="144"/>
    </location>
</feature>
<evidence type="ECO:0000313" key="3">
    <source>
        <dbReference type="Proteomes" id="UP001152795"/>
    </source>
</evidence>
<proteinExistence type="predicted"/>